<dbReference type="EMBL" id="AP018694">
    <property type="protein sequence ID" value="BBE17828.1"/>
    <property type="molecule type" value="Genomic_DNA"/>
</dbReference>
<evidence type="ECO:0000313" key="3">
    <source>
        <dbReference type="Proteomes" id="UP001193389"/>
    </source>
</evidence>
<dbReference type="RefSeq" id="WP_318350790.1">
    <property type="nucleotide sequence ID" value="NZ_AP018694.1"/>
</dbReference>
<dbReference type="GO" id="GO:0016020">
    <property type="term" value="C:membrane"/>
    <property type="evidence" value="ECO:0007669"/>
    <property type="project" value="InterPro"/>
</dbReference>
<organism evidence="2 3">
    <name type="scientific">Aquipluma nitroreducens</name>
    <dbReference type="NCBI Taxonomy" id="2010828"/>
    <lineage>
        <taxon>Bacteria</taxon>
        <taxon>Pseudomonadati</taxon>
        <taxon>Bacteroidota</taxon>
        <taxon>Bacteroidia</taxon>
        <taxon>Marinilabiliales</taxon>
        <taxon>Prolixibacteraceae</taxon>
        <taxon>Aquipluma</taxon>
    </lineage>
</organism>
<evidence type="ECO:0000313" key="2">
    <source>
        <dbReference type="EMBL" id="BBE17828.1"/>
    </source>
</evidence>
<gene>
    <name evidence="2" type="ORF">AQPE_1986</name>
</gene>
<reference evidence="2" key="1">
    <citation type="journal article" date="2020" name="Int. J. Syst. Evol. Microbiol.">
        <title>Aquipluma nitroreducens gen. nov. sp. nov., a novel facultatively anaerobic bacterium isolated from a freshwater lake.</title>
        <authorList>
            <person name="Watanabe M."/>
            <person name="Kojima H."/>
            <person name="Fukui M."/>
        </authorList>
    </citation>
    <scope>NUCLEOTIDE SEQUENCE</scope>
    <source>
        <strain evidence="2">MeG22</strain>
    </source>
</reference>
<dbReference type="CDD" id="cd03498">
    <property type="entry name" value="SQR_TypeB_2_TM"/>
    <property type="match status" value="1"/>
</dbReference>
<evidence type="ECO:0000256" key="1">
    <source>
        <dbReference type="SAM" id="Phobius"/>
    </source>
</evidence>
<dbReference type="SUPFAM" id="SSF81343">
    <property type="entry name" value="Fumarate reductase respiratory complex transmembrane subunits"/>
    <property type="match status" value="1"/>
</dbReference>
<feature type="transmembrane region" description="Helical" evidence="1">
    <location>
        <begin position="20"/>
        <end position="44"/>
    </location>
</feature>
<keyword evidence="3" id="KW-1185">Reference proteome</keyword>
<protein>
    <submittedName>
        <fullName evidence="2">Succinate dehydrogenase cytochrome b subunit</fullName>
    </submittedName>
</protein>
<keyword evidence="1" id="KW-0472">Membrane</keyword>
<proteinExistence type="predicted"/>
<sequence>MSNLLTASIGRKLLMSVSGLFLILFLFVHLFLNSFLLLDGVFGFEKGQMFNAGVHFMGTNPLIKIIEPVLALGFILHIVYSLILTLQNMKARGPQAYASGKKTSGVEFASQNMLVLGIVIASFLAVHIINFYMKMKGFIAWEAAEVEFPFLGNMAKGEDAYSLVNGTFKILPIVILYVVGSVALAFHLSHGFWSGFQTIGWNNTKWMPRLKCISNIVAIVLGGGFAVIALAQYLFF</sequence>
<dbReference type="InterPro" id="IPR011138">
    <property type="entry name" value="Cytochrome_b-558"/>
</dbReference>
<feature type="transmembrane region" description="Helical" evidence="1">
    <location>
        <begin position="170"/>
        <end position="193"/>
    </location>
</feature>
<name>A0A5K7S8E4_9BACT</name>
<feature type="transmembrane region" description="Helical" evidence="1">
    <location>
        <begin position="213"/>
        <end position="235"/>
    </location>
</feature>
<keyword evidence="1" id="KW-0812">Transmembrane</keyword>
<dbReference type="KEGG" id="anf:AQPE_1986"/>
<dbReference type="InterPro" id="IPR034804">
    <property type="entry name" value="SQR/QFR_C/D"/>
</dbReference>
<accession>A0A5K7S8E4</accession>
<dbReference type="NCBIfam" id="TIGR02046">
    <property type="entry name" value="sdhC_b558_fam"/>
    <property type="match status" value="1"/>
</dbReference>
<feature type="transmembrane region" description="Helical" evidence="1">
    <location>
        <begin position="113"/>
        <end position="133"/>
    </location>
</feature>
<dbReference type="AlphaFoldDB" id="A0A5K7S8E4"/>
<dbReference type="Gene3D" id="1.20.1300.10">
    <property type="entry name" value="Fumarate reductase/succinate dehydrogenase, transmembrane subunit"/>
    <property type="match status" value="1"/>
</dbReference>
<keyword evidence="1" id="KW-1133">Transmembrane helix</keyword>
<feature type="transmembrane region" description="Helical" evidence="1">
    <location>
        <begin position="65"/>
        <end position="83"/>
    </location>
</feature>
<dbReference type="Proteomes" id="UP001193389">
    <property type="component" value="Chromosome"/>
</dbReference>